<reference evidence="5" key="1">
    <citation type="submission" date="2022-03" db="EMBL/GenBank/DDBJ databases">
        <authorList>
            <person name="Martin C."/>
        </authorList>
    </citation>
    <scope>NUCLEOTIDE SEQUENCE</scope>
</reference>
<comment type="caution">
    <text evidence="5">The sequence shown here is derived from an EMBL/GenBank/DDBJ whole genome shotgun (WGS) entry which is preliminary data.</text>
</comment>
<dbReference type="GO" id="GO:0016491">
    <property type="term" value="F:oxidoreductase activity"/>
    <property type="evidence" value="ECO:0007669"/>
    <property type="project" value="UniProtKB-KW"/>
</dbReference>
<evidence type="ECO:0000256" key="1">
    <source>
        <dbReference type="ARBA" id="ARBA00001931"/>
    </source>
</evidence>
<dbReference type="InterPro" id="IPR002372">
    <property type="entry name" value="PQQ_rpt_dom"/>
</dbReference>
<accession>A0A8J1TZZ0</accession>
<dbReference type="Pfam" id="PF01011">
    <property type="entry name" value="PQQ"/>
    <property type="match status" value="1"/>
</dbReference>
<dbReference type="PANTHER" id="PTHR32303">
    <property type="entry name" value="QUINOPROTEIN ALCOHOL DEHYDROGENASE (CYTOCHROME C)"/>
    <property type="match status" value="1"/>
</dbReference>
<dbReference type="InterPro" id="IPR011047">
    <property type="entry name" value="Quinoprotein_ADH-like_sf"/>
</dbReference>
<evidence type="ECO:0000259" key="4">
    <source>
        <dbReference type="Pfam" id="PF01011"/>
    </source>
</evidence>
<dbReference type="PANTHER" id="PTHR32303:SF4">
    <property type="entry name" value="QUINOPROTEIN GLUCOSE DEHYDROGENASE"/>
    <property type="match status" value="1"/>
</dbReference>
<dbReference type="EMBL" id="CAIIXF020000006">
    <property type="protein sequence ID" value="CAH1787414.1"/>
    <property type="molecule type" value="Genomic_DNA"/>
</dbReference>
<gene>
    <name evidence="5" type="ORF">OFUS_LOCUS13122</name>
</gene>
<organism evidence="5 6">
    <name type="scientific">Owenia fusiformis</name>
    <name type="common">Polychaete worm</name>
    <dbReference type="NCBI Taxonomy" id="6347"/>
    <lineage>
        <taxon>Eukaryota</taxon>
        <taxon>Metazoa</taxon>
        <taxon>Spiralia</taxon>
        <taxon>Lophotrochozoa</taxon>
        <taxon>Annelida</taxon>
        <taxon>Polychaeta</taxon>
        <taxon>Sedentaria</taxon>
        <taxon>Canalipalpata</taxon>
        <taxon>Sabellida</taxon>
        <taxon>Oweniida</taxon>
        <taxon>Oweniidae</taxon>
        <taxon>Owenia</taxon>
    </lineage>
</organism>
<dbReference type="SMART" id="SM00564">
    <property type="entry name" value="PQQ"/>
    <property type="match status" value="4"/>
</dbReference>
<protein>
    <recommendedName>
        <fullName evidence="4">Pyrrolo-quinoline quinone repeat domain-containing protein</fullName>
    </recommendedName>
</protein>
<keyword evidence="6" id="KW-1185">Reference proteome</keyword>
<dbReference type="InterPro" id="IPR018391">
    <property type="entry name" value="PQQ_b-propeller_rpt"/>
</dbReference>
<dbReference type="Gene3D" id="2.140.10.10">
    <property type="entry name" value="Quinoprotein alcohol dehydrogenase-like superfamily"/>
    <property type="match status" value="2"/>
</dbReference>
<evidence type="ECO:0000313" key="6">
    <source>
        <dbReference type="Proteomes" id="UP000749559"/>
    </source>
</evidence>
<comment type="similarity">
    <text evidence="2">Belongs to the bacterial PQQ dehydrogenase family.</text>
</comment>
<feature type="domain" description="Pyrrolo-quinoline quinone repeat" evidence="4">
    <location>
        <begin position="25"/>
        <end position="634"/>
    </location>
</feature>
<dbReference type="AlphaFoldDB" id="A0A8J1TZZ0"/>
<evidence type="ECO:0000313" key="5">
    <source>
        <dbReference type="EMBL" id="CAH1787414.1"/>
    </source>
</evidence>
<name>A0A8J1TZZ0_OWEFU</name>
<sequence>MLTWTPHLLALIFYIPYVITQSVYWEHYGGPVGGSRYSEMTDINASNVANLEVAWTFRYGPSPWGYDYDFLAYTHQSTPIMVDDGSGNNRDLLYLCTPWRAIVAVNPATGAEVWRNNDGAQTERGGTCRGIATWLDPQKTEGSLCKRVLYIPTLDLRMMAADAATGQLCPDFGDGGFISLILDNWDCEGRGQCISYHNPPAVVGDTLVIGQGINDNFVMNTPKGLLPAFNARTGANVWNFTIIPTDPNDPAMATWLNGTTDGVGSGNAWAPLSGDSELGIVYAPTSSASGEHQGIHRPGDNHYCNSVVALNATTGALVWFKQLVHHDIWDYDLNAQPTVGIITRGGERRKVVLQGTKMGFLFVLDALTGEPVFPIEERPVPASTVPGEIVSPTQPFPVDDYLRMSAESINMRAGQDLWGRTIEGEIYCENEFMDGINPDGRIYNPATTTAGEIWVPGNHGGMNLGGTVALDPVRSITVVSLNNHPGVVQLVPNGMLPELAPEWCKSLNQPIDMPYWECTAWNMMDDTADTEPCHRPPWAKLTAVDLENGRQLWSVTNGYTPDVGADEATEGSRWTGGGILLTAGGIVIVCNTEDRHLRALDINTGATLYESAQPMPAHAAGGPITYKTGGKQYIVTTAGGHNMFGMPVENRIRSDYLYAYALPDAPTE</sequence>
<dbReference type="OrthoDB" id="416253at2759"/>
<comment type="cofactor">
    <cofactor evidence="1">
        <name>pyrroloquinoline quinone</name>
        <dbReference type="ChEBI" id="CHEBI:58442"/>
    </cofactor>
</comment>
<proteinExistence type="inferred from homology"/>
<dbReference type="SUPFAM" id="SSF50998">
    <property type="entry name" value="Quinoprotein alcohol dehydrogenase-like"/>
    <property type="match status" value="1"/>
</dbReference>
<dbReference type="Proteomes" id="UP000749559">
    <property type="component" value="Unassembled WGS sequence"/>
</dbReference>
<evidence type="ECO:0000256" key="3">
    <source>
        <dbReference type="ARBA" id="ARBA00023002"/>
    </source>
</evidence>
<keyword evidence="3" id="KW-0560">Oxidoreductase</keyword>
<evidence type="ECO:0000256" key="2">
    <source>
        <dbReference type="ARBA" id="ARBA00008156"/>
    </source>
</evidence>